<keyword evidence="1 5" id="KW-0547">Nucleotide-binding</keyword>
<keyword evidence="4 5" id="KW-0067">ATP-binding</keyword>
<protein>
    <submittedName>
        <fullName evidence="7">UvrD-helicase domain-containing protein</fullName>
    </submittedName>
</protein>
<dbReference type="GO" id="GO:0005524">
    <property type="term" value="F:ATP binding"/>
    <property type="evidence" value="ECO:0007669"/>
    <property type="project" value="UniProtKB-UniRule"/>
</dbReference>
<evidence type="ECO:0000259" key="6">
    <source>
        <dbReference type="PROSITE" id="PS51198"/>
    </source>
</evidence>
<evidence type="ECO:0000256" key="3">
    <source>
        <dbReference type="ARBA" id="ARBA00022806"/>
    </source>
</evidence>
<dbReference type="PROSITE" id="PS51198">
    <property type="entry name" value="UVRD_HELICASE_ATP_BIND"/>
    <property type="match status" value="1"/>
</dbReference>
<feature type="binding site" evidence="5">
    <location>
        <begin position="26"/>
        <end position="33"/>
    </location>
    <ligand>
        <name>ATP</name>
        <dbReference type="ChEBI" id="CHEBI:30616"/>
    </ligand>
</feature>
<dbReference type="GO" id="GO:0031297">
    <property type="term" value="P:replication fork processing"/>
    <property type="evidence" value="ECO:0007669"/>
    <property type="project" value="TreeGrafter"/>
</dbReference>
<dbReference type="RefSeq" id="WP_219503631.1">
    <property type="nucleotide sequence ID" value="NZ_CP079981.1"/>
</dbReference>
<evidence type="ECO:0000313" key="8">
    <source>
        <dbReference type="Proteomes" id="UP000826802"/>
    </source>
</evidence>
<evidence type="ECO:0000256" key="1">
    <source>
        <dbReference type="ARBA" id="ARBA00022741"/>
    </source>
</evidence>
<dbReference type="InterPro" id="IPR027351">
    <property type="entry name" value="(+)RNA_virus_helicase_core_dom"/>
</dbReference>
<dbReference type="GO" id="GO:0003677">
    <property type="term" value="F:DNA binding"/>
    <property type="evidence" value="ECO:0007669"/>
    <property type="project" value="InterPro"/>
</dbReference>
<feature type="domain" description="UvrD-like helicase ATP-binding" evidence="6">
    <location>
        <begin position="5"/>
        <end position="233"/>
    </location>
</feature>
<dbReference type="PANTHER" id="PTHR11070:SF30">
    <property type="entry name" value="F-BOX DNA HELICASE 1"/>
    <property type="match status" value="1"/>
</dbReference>
<gene>
    <name evidence="7" type="ORF">KYI11_02800</name>
</gene>
<dbReference type="InterPro" id="IPR014016">
    <property type="entry name" value="UvrD-like_ATP-bd"/>
</dbReference>
<keyword evidence="2 5" id="KW-0378">Hydrolase</keyword>
<name>A0AAJ4PC21_9STAP</name>
<sequence>MEHKITDWDTREVILNNGFTNTCVMASAGTGKTTLLINKLQKLNEIDNSHKSYAILTFTNKATEEIKIRSSIRNAYISTIDSFVENEIIRPFMNDIVETKDYPNNYKVDFSNKFKFRDAGMDLLKKKGIMGIYNDNKKNFKFEYALNILEHSNACQDYLKSKYRMFFIDEYQDCDKDMHSFFMYICDNLEIPFFIIGDEKQSIYQWRGAIGNIFNEVSEKFKKYYLIHSFRCHFEINNFANLIHYPEAYVMSQKEVDRIIVYRDSENQHRYKLIESLIKNNYLDFRNEITIFVNNNKNAEKLSNLLKTIGYNFRYIPRMPIEDSYRNSKILMTLARFRFDQQYYLTNFIEDNFLEISRSKLKKCFDDFFNHDITGDTYNSFINNLSTQINLDFDENEKQSLLDTITNDQYIICFESDSKHNIMTAFAAKGLEFDQTVAFGSDYIYEEKNQLHYVAITRSKEKCIIIDDSMGKYLNKVNITIQKNMNEKNIKYKNLYKLL</sequence>
<keyword evidence="8" id="KW-1185">Reference proteome</keyword>
<dbReference type="InterPro" id="IPR000212">
    <property type="entry name" value="DNA_helicase_UvrD/REP"/>
</dbReference>
<dbReference type="PANTHER" id="PTHR11070">
    <property type="entry name" value="UVRD / RECB / PCRA DNA HELICASE FAMILY MEMBER"/>
    <property type="match status" value="1"/>
</dbReference>
<dbReference type="GO" id="GO:0016787">
    <property type="term" value="F:hydrolase activity"/>
    <property type="evidence" value="ECO:0007669"/>
    <property type="project" value="UniProtKB-UniRule"/>
</dbReference>
<dbReference type="GO" id="GO:0043138">
    <property type="term" value="F:3'-5' DNA helicase activity"/>
    <property type="evidence" value="ECO:0007669"/>
    <property type="project" value="TreeGrafter"/>
</dbReference>
<evidence type="ECO:0000256" key="2">
    <source>
        <dbReference type="ARBA" id="ARBA00022801"/>
    </source>
</evidence>
<keyword evidence="3 5" id="KW-0347">Helicase</keyword>
<proteinExistence type="predicted"/>
<dbReference type="EMBL" id="CP079981">
    <property type="protein sequence ID" value="QYA42875.1"/>
    <property type="molecule type" value="Genomic_DNA"/>
</dbReference>
<reference evidence="7 8" key="1">
    <citation type="submission" date="2021-07" db="EMBL/GenBank/DDBJ databases">
        <title>Prevalence and characterization of methicillin-resistant Macrococcus spp. in food producing animals and meat in Switzerland in 2019.</title>
        <authorList>
            <person name="Keller J.E."/>
            <person name="Schwendener S."/>
            <person name="Neuenschwander J."/>
            <person name="Overesch G."/>
            <person name="Perreten V."/>
        </authorList>
    </citation>
    <scope>NUCLEOTIDE SEQUENCE [LARGE SCALE GENOMIC DNA]</scope>
    <source>
        <strain evidence="7 8">19Msa0936</strain>
    </source>
</reference>
<organism evidence="7 8">
    <name type="scientific">Macrococcoides bohemicum</name>
    <dbReference type="NCBI Taxonomy" id="1903056"/>
    <lineage>
        <taxon>Bacteria</taxon>
        <taxon>Bacillati</taxon>
        <taxon>Bacillota</taxon>
        <taxon>Bacilli</taxon>
        <taxon>Bacillales</taxon>
        <taxon>Staphylococcaceae</taxon>
        <taxon>Macrococcoides</taxon>
    </lineage>
</organism>
<evidence type="ECO:0000313" key="7">
    <source>
        <dbReference type="EMBL" id="QYA42875.1"/>
    </source>
</evidence>
<dbReference type="GO" id="GO:0000724">
    <property type="term" value="P:double-strand break repair via homologous recombination"/>
    <property type="evidence" value="ECO:0007669"/>
    <property type="project" value="TreeGrafter"/>
</dbReference>
<dbReference type="Pfam" id="PF01443">
    <property type="entry name" value="Viral_helicase1"/>
    <property type="match status" value="1"/>
</dbReference>
<evidence type="ECO:0000256" key="5">
    <source>
        <dbReference type="PROSITE-ProRule" id="PRU00560"/>
    </source>
</evidence>
<evidence type="ECO:0000256" key="4">
    <source>
        <dbReference type="ARBA" id="ARBA00022840"/>
    </source>
</evidence>
<dbReference type="Proteomes" id="UP000826802">
    <property type="component" value="Chromosome"/>
</dbReference>
<dbReference type="AlphaFoldDB" id="A0AAJ4PC21"/>
<dbReference type="Pfam" id="PF00580">
    <property type="entry name" value="UvrD-helicase"/>
    <property type="match status" value="2"/>
</dbReference>
<accession>A0AAJ4PC21</accession>